<gene>
    <name evidence="1" type="ORF">GOP47_0010700</name>
</gene>
<dbReference type="EMBL" id="JABFUD020000010">
    <property type="protein sequence ID" value="KAI5074739.1"/>
    <property type="molecule type" value="Genomic_DNA"/>
</dbReference>
<proteinExistence type="predicted"/>
<dbReference type="Proteomes" id="UP000886520">
    <property type="component" value="Chromosome 10"/>
</dbReference>
<comment type="caution">
    <text evidence="1">The sequence shown here is derived from an EMBL/GenBank/DDBJ whole genome shotgun (WGS) entry which is preliminary data.</text>
</comment>
<organism evidence="1 2">
    <name type="scientific">Adiantum capillus-veneris</name>
    <name type="common">Maidenhair fern</name>
    <dbReference type="NCBI Taxonomy" id="13818"/>
    <lineage>
        <taxon>Eukaryota</taxon>
        <taxon>Viridiplantae</taxon>
        <taxon>Streptophyta</taxon>
        <taxon>Embryophyta</taxon>
        <taxon>Tracheophyta</taxon>
        <taxon>Polypodiopsida</taxon>
        <taxon>Polypodiidae</taxon>
        <taxon>Polypodiales</taxon>
        <taxon>Pteridineae</taxon>
        <taxon>Pteridaceae</taxon>
        <taxon>Vittarioideae</taxon>
        <taxon>Adiantum</taxon>
    </lineage>
</organism>
<reference evidence="1" key="1">
    <citation type="submission" date="2021-01" db="EMBL/GenBank/DDBJ databases">
        <title>Adiantum capillus-veneris genome.</title>
        <authorList>
            <person name="Fang Y."/>
            <person name="Liao Q."/>
        </authorList>
    </citation>
    <scope>NUCLEOTIDE SEQUENCE</scope>
    <source>
        <strain evidence="1">H3</strain>
        <tissue evidence="1">Leaf</tissue>
    </source>
</reference>
<keyword evidence="2" id="KW-1185">Reference proteome</keyword>
<name>A0A9D4ZGM8_ADICA</name>
<protein>
    <submittedName>
        <fullName evidence="1">Uncharacterized protein</fullName>
    </submittedName>
</protein>
<sequence>MGRINKRLALLLHKPACSSMPKMAEIKGKNSTTCQGGFHLRHDKLKSCSCASVLPPLRCKYQRPSTRDIGQLLRRPAQASVTSIRKDND</sequence>
<evidence type="ECO:0000313" key="2">
    <source>
        <dbReference type="Proteomes" id="UP000886520"/>
    </source>
</evidence>
<evidence type="ECO:0000313" key="1">
    <source>
        <dbReference type="EMBL" id="KAI5074739.1"/>
    </source>
</evidence>
<accession>A0A9D4ZGM8</accession>
<dbReference type="AlphaFoldDB" id="A0A9D4ZGM8"/>